<evidence type="ECO:0000256" key="4">
    <source>
        <dbReference type="SAM" id="Phobius"/>
    </source>
</evidence>
<protein>
    <submittedName>
        <fullName evidence="6">AraC family transcriptional regulator</fullName>
    </submittedName>
</protein>
<keyword evidence="4" id="KW-0472">Membrane</keyword>
<feature type="transmembrane region" description="Helical" evidence="4">
    <location>
        <begin position="178"/>
        <end position="197"/>
    </location>
</feature>
<feature type="domain" description="HTH araC/xylS-type" evidence="5">
    <location>
        <begin position="229"/>
        <end position="331"/>
    </location>
</feature>
<evidence type="ECO:0000256" key="2">
    <source>
        <dbReference type="ARBA" id="ARBA00023125"/>
    </source>
</evidence>
<evidence type="ECO:0000313" key="6">
    <source>
        <dbReference type="EMBL" id="OAI14592.1"/>
    </source>
</evidence>
<feature type="transmembrane region" description="Helical" evidence="4">
    <location>
        <begin position="38"/>
        <end position="56"/>
    </location>
</feature>
<feature type="transmembrane region" description="Helical" evidence="4">
    <location>
        <begin position="115"/>
        <end position="136"/>
    </location>
</feature>
<organism evidence="6 7">
    <name type="scientific">Methylomonas koyamae</name>
    <dbReference type="NCBI Taxonomy" id="702114"/>
    <lineage>
        <taxon>Bacteria</taxon>
        <taxon>Pseudomonadati</taxon>
        <taxon>Pseudomonadota</taxon>
        <taxon>Gammaproteobacteria</taxon>
        <taxon>Methylococcales</taxon>
        <taxon>Methylococcaceae</taxon>
        <taxon>Methylomonas</taxon>
    </lineage>
</organism>
<evidence type="ECO:0000313" key="7">
    <source>
        <dbReference type="Proteomes" id="UP000077857"/>
    </source>
</evidence>
<dbReference type="SUPFAM" id="SSF46689">
    <property type="entry name" value="Homeodomain-like"/>
    <property type="match status" value="1"/>
</dbReference>
<dbReference type="EMBL" id="LUUJ01000087">
    <property type="protein sequence ID" value="OAI14592.1"/>
    <property type="molecule type" value="Genomic_DNA"/>
</dbReference>
<dbReference type="GO" id="GO:0003700">
    <property type="term" value="F:DNA-binding transcription factor activity"/>
    <property type="evidence" value="ECO:0007669"/>
    <property type="project" value="InterPro"/>
</dbReference>
<evidence type="ECO:0000259" key="5">
    <source>
        <dbReference type="PROSITE" id="PS01124"/>
    </source>
</evidence>
<dbReference type="InterPro" id="IPR009057">
    <property type="entry name" value="Homeodomain-like_sf"/>
</dbReference>
<dbReference type="Proteomes" id="UP000077857">
    <property type="component" value="Unassembled WGS sequence"/>
</dbReference>
<dbReference type="GO" id="GO:0043565">
    <property type="term" value="F:sequence-specific DNA binding"/>
    <property type="evidence" value="ECO:0007669"/>
    <property type="project" value="InterPro"/>
</dbReference>
<name>A0A177N9N4_9GAMM</name>
<keyword evidence="4" id="KW-0812">Transmembrane</keyword>
<dbReference type="PROSITE" id="PS01124">
    <property type="entry name" value="HTH_ARAC_FAMILY_2"/>
    <property type="match status" value="1"/>
</dbReference>
<proteinExistence type="predicted"/>
<evidence type="ECO:0000256" key="3">
    <source>
        <dbReference type="ARBA" id="ARBA00023163"/>
    </source>
</evidence>
<dbReference type="OrthoDB" id="345413at2"/>
<reference evidence="6 7" key="1">
    <citation type="submission" date="2016-03" db="EMBL/GenBank/DDBJ databases">
        <authorList>
            <person name="Ploux O."/>
        </authorList>
    </citation>
    <scope>NUCLEOTIDE SEQUENCE [LARGE SCALE GENOMIC DNA]</scope>
    <source>
        <strain evidence="6 7">R-45378</strain>
    </source>
</reference>
<feature type="transmembrane region" description="Helical" evidence="4">
    <location>
        <begin position="148"/>
        <end position="172"/>
    </location>
</feature>
<dbReference type="PANTHER" id="PTHR43280">
    <property type="entry name" value="ARAC-FAMILY TRANSCRIPTIONAL REGULATOR"/>
    <property type="match status" value="1"/>
</dbReference>
<dbReference type="InterPro" id="IPR018060">
    <property type="entry name" value="HTH_AraC"/>
</dbReference>
<comment type="caution">
    <text evidence="6">The sequence shown here is derived from an EMBL/GenBank/DDBJ whole genome shotgun (WGS) entry which is preliminary data.</text>
</comment>
<keyword evidence="2" id="KW-0238">DNA-binding</keyword>
<dbReference type="Gene3D" id="1.10.10.60">
    <property type="entry name" value="Homeodomain-like"/>
    <property type="match status" value="1"/>
</dbReference>
<dbReference type="PROSITE" id="PS00041">
    <property type="entry name" value="HTH_ARAC_FAMILY_1"/>
    <property type="match status" value="1"/>
</dbReference>
<dbReference type="AlphaFoldDB" id="A0A177N9N4"/>
<accession>A0A177N9N4</accession>
<feature type="transmembrane region" description="Helical" evidence="4">
    <location>
        <begin position="63"/>
        <end position="83"/>
    </location>
</feature>
<keyword evidence="3" id="KW-0804">Transcription</keyword>
<keyword evidence="1" id="KW-0805">Transcription regulation</keyword>
<dbReference type="SMART" id="SM00342">
    <property type="entry name" value="HTH_ARAC"/>
    <property type="match status" value="1"/>
</dbReference>
<evidence type="ECO:0000256" key="1">
    <source>
        <dbReference type="ARBA" id="ARBA00023015"/>
    </source>
</evidence>
<sequence>MQIAALLSIGFSFGAALLLVAGNLLQSREPWFWPSRCAGFVLIAGLAVIQAAHLTWMIQGYDVLHSAVYWVALYLVAPSFYFFSRHLLKADVQYRWRDLLHAAPLPLCPLLPQPLAVPGAFLLGSAYLIWLVHAVYRLRAERQRFRLELVALGTLFAIAVAVLLLGFIWPLLAAADFIRAYSILVGLAFFAVTLTLLRFPAITADVAEAVQAAYAESTLKNVDKLKKLAELERLMRQDKLYRLDTLNLALLAEQLALSQHQLSELINTEFRQGFSRYIREQRIEDAKKLLVTEPEASVLSIGLTVGFSTQSNFYAAFREIVGIAPGQYRKLHATPPS</sequence>
<dbReference type="Pfam" id="PF12833">
    <property type="entry name" value="HTH_18"/>
    <property type="match status" value="1"/>
</dbReference>
<dbReference type="PANTHER" id="PTHR43280:SF29">
    <property type="entry name" value="ARAC-FAMILY TRANSCRIPTIONAL REGULATOR"/>
    <property type="match status" value="1"/>
</dbReference>
<gene>
    <name evidence="6" type="ORF">A1507_14970</name>
</gene>
<dbReference type="RefSeq" id="WP_064041058.1">
    <property type="nucleotide sequence ID" value="NZ_LUUJ01000087.1"/>
</dbReference>
<dbReference type="InterPro" id="IPR018062">
    <property type="entry name" value="HTH_AraC-typ_CS"/>
</dbReference>
<keyword evidence="4" id="KW-1133">Transmembrane helix</keyword>